<sequence length="126" mass="13627">MRQQAASVTKRLMIVSAVIFMTSAASHADNFGAIAFSQSSGAYGTSYDYSSRRDAENRAMTECRTRSRGCKVAIWFRNACGAVATGANGWGSAWAGNRQQAERAAKQNCSKHTNGCRTLAWSCTSR</sequence>
<dbReference type="Proteomes" id="UP001081283">
    <property type="component" value="Unassembled WGS sequence"/>
</dbReference>
<feature type="chain" id="PRO_5046861882" evidence="1">
    <location>
        <begin position="29"/>
        <end position="126"/>
    </location>
</feature>
<dbReference type="Pfam" id="PF13827">
    <property type="entry name" value="DUF4189"/>
    <property type="match status" value="1"/>
</dbReference>
<protein>
    <submittedName>
        <fullName evidence="3">DUF4189 domain-containing protein</fullName>
    </submittedName>
</protein>
<evidence type="ECO:0000256" key="1">
    <source>
        <dbReference type="SAM" id="SignalP"/>
    </source>
</evidence>
<reference evidence="3" key="1">
    <citation type="submission" date="2022-10" db="EMBL/GenBank/DDBJ databases">
        <title>Hoeflea sp. J2-29, isolated from marine algae.</title>
        <authorList>
            <person name="Kristyanto S."/>
            <person name="Kim J.M."/>
            <person name="Jeon C.O."/>
        </authorList>
    </citation>
    <scope>NUCLEOTIDE SEQUENCE</scope>
    <source>
        <strain evidence="3">J2-29</strain>
    </source>
</reference>
<evidence type="ECO:0000313" key="4">
    <source>
        <dbReference type="Proteomes" id="UP001081283"/>
    </source>
</evidence>
<name>A0ABT3YGY2_9HYPH</name>
<evidence type="ECO:0000259" key="2">
    <source>
        <dbReference type="Pfam" id="PF13827"/>
    </source>
</evidence>
<dbReference type="InterPro" id="IPR025240">
    <property type="entry name" value="DUF4189"/>
</dbReference>
<dbReference type="RefSeq" id="WP_267612988.1">
    <property type="nucleotide sequence ID" value="NZ_JAOVZQ010000001.1"/>
</dbReference>
<feature type="domain" description="DUF4189" evidence="2">
    <location>
        <begin position="31"/>
        <end position="123"/>
    </location>
</feature>
<comment type="caution">
    <text evidence="3">The sequence shown here is derived from an EMBL/GenBank/DDBJ whole genome shotgun (WGS) entry which is preliminary data.</text>
</comment>
<proteinExistence type="predicted"/>
<gene>
    <name evidence="3" type="ORF">OEG82_13790</name>
</gene>
<keyword evidence="4" id="KW-1185">Reference proteome</keyword>
<accession>A0ABT3YGY2</accession>
<dbReference type="EMBL" id="JAOVZQ010000001">
    <property type="protein sequence ID" value="MCY0095088.1"/>
    <property type="molecule type" value="Genomic_DNA"/>
</dbReference>
<organism evidence="3 4">
    <name type="scientific">Hoeflea ulvae</name>
    <dbReference type="NCBI Taxonomy" id="2983764"/>
    <lineage>
        <taxon>Bacteria</taxon>
        <taxon>Pseudomonadati</taxon>
        <taxon>Pseudomonadota</taxon>
        <taxon>Alphaproteobacteria</taxon>
        <taxon>Hyphomicrobiales</taxon>
        <taxon>Rhizobiaceae</taxon>
        <taxon>Hoeflea</taxon>
    </lineage>
</organism>
<feature type="signal peptide" evidence="1">
    <location>
        <begin position="1"/>
        <end position="28"/>
    </location>
</feature>
<evidence type="ECO:0000313" key="3">
    <source>
        <dbReference type="EMBL" id="MCY0095088.1"/>
    </source>
</evidence>
<keyword evidence="1" id="KW-0732">Signal</keyword>